<name>A0A2S2Q9Y5_9HEMI</name>
<gene>
    <name evidence="2" type="ORF">g.88577</name>
</gene>
<dbReference type="Gene3D" id="3.60.10.10">
    <property type="entry name" value="Endonuclease/exonuclease/phosphatase"/>
    <property type="match status" value="1"/>
</dbReference>
<reference evidence="2" key="1">
    <citation type="submission" date="2018-04" db="EMBL/GenBank/DDBJ databases">
        <title>Transcriptome assembly of Sipha flava.</title>
        <authorList>
            <person name="Scully E.D."/>
            <person name="Geib S.M."/>
            <person name="Palmer N.A."/>
            <person name="Koch K."/>
            <person name="Bradshaw J."/>
            <person name="Heng-Moss T."/>
            <person name="Sarath G."/>
        </authorList>
    </citation>
    <scope>NUCLEOTIDE SEQUENCE</scope>
</reference>
<organism evidence="2">
    <name type="scientific">Sipha flava</name>
    <name type="common">yellow sugarcane aphid</name>
    <dbReference type="NCBI Taxonomy" id="143950"/>
    <lineage>
        <taxon>Eukaryota</taxon>
        <taxon>Metazoa</taxon>
        <taxon>Ecdysozoa</taxon>
        <taxon>Arthropoda</taxon>
        <taxon>Hexapoda</taxon>
        <taxon>Insecta</taxon>
        <taxon>Pterygota</taxon>
        <taxon>Neoptera</taxon>
        <taxon>Paraneoptera</taxon>
        <taxon>Hemiptera</taxon>
        <taxon>Sternorrhyncha</taxon>
        <taxon>Aphidomorpha</taxon>
        <taxon>Aphidoidea</taxon>
        <taxon>Aphididae</taxon>
        <taxon>Sipha</taxon>
    </lineage>
</organism>
<dbReference type="Pfam" id="PF03372">
    <property type="entry name" value="Exo_endo_phos"/>
    <property type="match status" value="1"/>
</dbReference>
<dbReference type="PANTHER" id="PTHR36688">
    <property type="entry name" value="ENDO/EXONUCLEASE/PHOSPHATASE DOMAIN-CONTAINING PROTEIN"/>
    <property type="match status" value="1"/>
</dbReference>
<accession>A0A2S2Q9Y5</accession>
<dbReference type="SUPFAM" id="SSF56219">
    <property type="entry name" value="DNase I-like"/>
    <property type="match status" value="1"/>
</dbReference>
<protein>
    <recommendedName>
        <fullName evidence="1">Endonuclease/exonuclease/phosphatase domain-containing protein</fullName>
    </recommendedName>
</protein>
<dbReference type="InterPro" id="IPR052560">
    <property type="entry name" value="RdDP_mobile_element"/>
</dbReference>
<proteinExistence type="predicted"/>
<dbReference type="InterPro" id="IPR005135">
    <property type="entry name" value="Endo/exonuclease/phosphatase"/>
</dbReference>
<feature type="domain" description="Endonuclease/exonuclease/phosphatase" evidence="1">
    <location>
        <begin position="76"/>
        <end position="218"/>
    </location>
</feature>
<dbReference type="AlphaFoldDB" id="A0A2S2Q9Y5"/>
<dbReference type="InterPro" id="IPR036691">
    <property type="entry name" value="Endo/exonu/phosph_ase_sf"/>
</dbReference>
<sequence>MVNVGKYGGSLYAALPTCACRFPEDPCVRRQTTSVSNTTTKALIPSNRHSNMQPLNGPFQGHSTQILGPCLKVCHLNIEGISSAKIEILSKLMREEKVDVIALQETHTLDEADLHKRGQIAGYNLIGAIHHKQYEVATYLNSRISHARAIAQEIVEEVFILTVNVSGVNIVNVYKPHNTLWNNPPLRVLDHPTMYIGDFNSHSLHWGYDDDDDNGVILFDWLSTNNMELVYSAKDKGIFHSAR</sequence>
<dbReference type="PANTHER" id="PTHR36688:SF1">
    <property type="entry name" value="ENDONUCLEASE_EXONUCLEASE_PHOSPHATASE DOMAIN-CONTAINING PROTEIN"/>
    <property type="match status" value="1"/>
</dbReference>
<evidence type="ECO:0000259" key="1">
    <source>
        <dbReference type="Pfam" id="PF03372"/>
    </source>
</evidence>
<dbReference type="EMBL" id="GGMS01005344">
    <property type="protein sequence ID" value="MBY74547.1"/>
    <property type="molecule type" value="Transcribed_RNA"/>
</dbReference>
<dbReference type="GO" id="GO:0003824">
    <property type="term" value="F:catalytic activity"/>
    <property type="evidence" value="ECO:0007669"/>
    <property type="project" value="InterPro"/>
</dbReference>
<evidence type="ECO:0000313" key="2">
    <source>
        <dbReference type="EMBL" id="MBY74547.1"/>
    </source>
</evidence>